<evidence type="ECO:0000313" key="8">
    <source>
        <dbReference type="EMBL" id="CAE6997793.1"/>
    </source>
</evidence>
<feature type="compositionally biased region" description="Basic and acidic residues" evidence="6">
    <location>
        <begin position="302"/>
        <end position="312"/>
    </location>
</feature>
<name>A0A6S6VU28_9PLEO</name>
<feature type="region of interest" description="Disordered" evidence="6">
    <location>
        <begin position="229"/>
        <end position="481"/>
    </location>
</feature>
<dbReference type="SUPFAM" id="SSF47113">
    <property type="entry name" value="Histone-fold"/>
    <property type="match status" value="1"/>
</dbReference>
<reference evidence="8" key="1">
    <citation type="submission" date="2021-02" db="EMBL/GenBank/DDBJ databases">
        <authorList>
            <person name="Syme A R."/>
            <person name="Syme A R."/>
            <person name="Moolhuijzen P."/>
        </authorList>
    </citation>
    <scope>NUCLEOTIDE SEQUENCE</scope>
    <source>
        <strain evidence="8">W1-1</strain>
    </source>
</reference>
<feature type="compositionally biased region" description="Low complexity" evidence="6">
    <location>
        <begin position="1"/>
        <end position="17"/>
    </location>
</feature>
<dbReference type="GO" id="GO:0000124">
    <property type="term" value="C:SAGA complex"/>
    <property type="evidence" value="ECO:0007669"/>
    <property type="project" value="InterPro"/>
</dbReference>
<feature type="compositionally biased region" description="Low complexity" evidence="6">
    <location>
        <begin position="353"/>
        <end position="363"/>
    </location>
</feature>
<evidence type="ECO:0000256" key="1">
    <source>
        <dbReference type="ARBA" id="ARBA00004123"/>
    </source>
</evidence>
<feature type="compositionally biased region" description="Low complexity" evidence="6">
    <location>
        <begin position="329"/>
        <end position="342"/>
    </location>
</feature>
<feature type="compositionally biased region" description="Low complexity" evidence="6">
    <location>
        <begin position="377"/>
        <end position="421"/>
    </location>
</feature>
<dbReference type="EMBL" id="HG992977">
    <property type="protein sequence ID" value="CAE6997793.1"/>
    <property type="molecule type" value="Genomic_DNA"/>
</dbReference>
<organism evidence="8 9">
    <name type="scientific">Pyrenophora teres f. teres</name>
    <dbReference type="NCBI Taxonomy" id="97479"/>
    <lineage>
        <taxon>Eukaryota</taxon>
        <taxon>Fungi</taxon>
        <taxon>Dikarya</taxon>
        <taxon>Ascomycota</taxon>
        <taxon>Pezizomycotina</taxon>
        <taxon>Dothideomycetes</taxon>
        <taxon>Pleosporomycetidae</taxon>
        <taxon>Pleosporales</taxon>
        <taxon>Pleosporineae</taxon>
        <taxon>Pleosporaceae</taxon>
        <taxon>Pyrenophora</taxon>
    </lineage>
</organism>
<dbReference type="InterPro" id="IPR003228">
    <property type="entry name" value="TFIID_TAF12_dom"/>
</dbReference>
<dbReference type="InterPro" id="IPR037794">
    <property type="entry name" value="TAF12"/>
</dbReference>
<evidence type="ECO:0000256" key="4">
    <source>
        <dbReference type="ARBA" id="ARBA00023163"/>
    </source>
</evidence>
<evidence type="ECO:0000256" key="3">
    <source>
        <dbReference type="ARBA" id="ARBA00023015"/>
    </source>
</evidence>
<evidence type="ECO:0000313" key="9">
    <source>
        <dbReference type="Proteomes" id="UP000472372"/>
    </source>
</evidence>
<dbReference type="CDD" id="cd07981">
    <property type="entry name" value="HFD_TAF12"/>
    <property type="match status" value="1"/>
</dbReference>
<dbReference type="Pfam" id="PF03847">
    <property type="entry name" value="TFIID_20kDa"/>
    <property type="match status" value="1"/>
</dbReference>
<dbReference type="AlphaFoldDB" id="A0A6S6VU28"/>
<keyword evidence="3" id="KW-0805">Transcription regulation</keyword>
<evidence type="ECO:0000256" key="6">
    <source>
        <dbReference type="SAM" id="MobiDB-lite"/>
    </source>
</evidence>
<keyword evidence="5" id="KW-0539">Nucleus</keyword>
<feature type="region of interest" description="Disordered" evidence="6">
    <location>
        <begin position="497"/>
        <end position="532"/>
    </location>
</feature>
<dbReference type="Gene3D" id="1.10.20.10">
    <property type="entry name" value="Histone, subunit A"/>
    <property type="match status" value="1"/>
</dbReference>
<dbReference type="GO" id="GO:0005669">
    <property type="term" value="C:transcription factor TFIID complex"/>
    <property type="evidence" value="ECO:0007669"/>
    <property type="project" value="InterPro"/>
</dbReference>
<gene>
    <name evidence="8" type="ORF">PTTW11_00595</name>
</gene>
<accession>A0A6S6VU28</accession>
<dbReference type="GO" id="GO:0003677">
    <property type="term" value="F:DNA binding"/>
    <property type="evidence" value="ECO:0007669"/>
    <property type="project" value="TreeGrafter"/>
</dbReference>
<feature type="region of interest" description="Disordered" evidence="6">
    <location>
        <begin position="1"/>
        <end position="21"/>
    </location>
</feature>
<dbReference type="GO" id="GO:0046982">
    <property type="term" value="F:protein heterodimerization activity"/>
    <property type="evidence" value="ECO:0007669"/>
    <property type="project" value="InterPro"/>
</dbReference>
<comment type="subcellular location">
    <subcellularLocation>
        <location evidence="1">Nucleus</location>
    </subcellularLocation>
</comment>
<sequence>MADSQPQQASGGQQAQQLLRPDDILKLQCLPDDEKQKYRLIMQNFWNICNQHQQGSPENTNARQKLAEWSQKFITRERAFRAKMKAQQQQRSQGQAGQSNVTGQQNQPAIKQEGAQALNRSADGVAGPANHQNQGQQPPAQGQNPGRGQVDPAIIKHVQEFPMQGPMNGPAPGTPEYDVKIKEYRTGYLNMLAKQASLSDHRRKLLQQLSDRQGRGEEIPHELLMMKNKVEKEHATMASQIEKFRSMQKSWKEEREAGGQGQAQPQGQNSAQSPPQQQQQTPQQQQAQPLQGQTSLPGQQQVKEEPQIKIEGGHAPQPQPQPQFNLGNQQQAPPQQLNQQLPPSLPPPPPPQQQQQQQQQQPQTRPPPAPHSQTMPANQIPQFAQGQQQQNFHQQQQQQRPQINPMQANQHQQSNSPHPQSATSNAPGPPVPLSHQAAVSAANRSYTDPQRTNTPMQQGGQGGNFGNREREQLNNPKMPIPRHLNVAAPLPVHMGQARPTMGGPTNGAPGPMGQPVIPRPPPFQLEGEGDRVLSKRKLDELVRQVTGGSEEALTPEAEEAVLQLADDFVDNLISNACKLSKLRDSPQLDIRDIQVILERNYNIRIPGYASDEVRTVRKIVPAQGWAAKMNAVNAAKVMGGKTDF</sequence>
<evidence type="ECO:0000256" key="5">
    <source>
        <dbReference type="ARBA" id="ARBA00023242"/>
    </source>
</evidence>
<dbReference type="Proteomes" id="UP000472372">
    <property type="component" value="Chromosome 1"/>
</dbReference>
<evidence type="ECO:0000259" key="7">
    <source>
        <dbReference type="Pfam" id="PF03847"/>
    </source>
</evidence>
<feature type="compositionally biased region" description="Polar residues" evidence="6">
    <location>
        <begin position="100"/>
        <end position="109"/>
    </location>
</feature>
<feature type="compositionally biased region" description="Basic and acidic residues" evidence="6">
    <location>
        <begin position="242"/>
        <end position="257"/>
    </location>
</feature>
<dbReference type="GO" id="GO:0051123">
    <property type="term" value="P:RNA polymerase II preinitiation complex assembly"/>
    <property type="evidence" value="ECO:0007669"/>
    <property type="project" value="TreeGrafter"/>
</dbReference>
<dbReference type="InterPro" id="IPR009072">
    <property type="entry name" value="Histone-fold"/>
</dbReference>
<dbReference type="GO" id="GO:0017025">
    <property type="term" value="F:TBP-class protein binding"/>
    <property type="evidence" value="ECO:0007669"/>
    <property type="project" value="TreeGrafter"/>
</dbReference>
<comment type="similarity">
    <text evidence="2">Belongs to the TAF12 family.</text>
</comment>
<feature type="compositionally biased region" description="Low complexity" evidence="6">
    <location>
        <begin position="126"/>
        <end position="149"/>
    </location>
</feature>
<feature type="domain" description="Transcription initiation factor TFIID subunit 12" evidence="7">
    <location>
        <begin position="534"/>
        <end position="603"/>
    </location>
</feature>
<dbReference type="FunFam" id="1.10.20.10:FF:000037">
    <property type="entry name" value="Transcription initiation factor TFIID subunit 12"/>
    <property type="match status" value="1"/>
</dbReference>
<feature type="region of interest" description="Disordered" evidence="6">
    <location>
        <begin position="81"/>
        <end position="150"/>
    </location>
</feature>
<feature type="compositionally biased region" description="Polar residues" evidence="6">
    <location>
        <begin position="442"/>
        <end position="456"/>
    </location>
</feature>
<feature type="compositionally biased region" description="Low complexity" evidence="6">
    <location>
        <begin position="262"/>
        <end position="293"/>
    </location>
</feature>
<proteinExistence type="inferred from homology"/>
<feature type="compositionally biased region" description="Low complexity" evidence="6">
    <location>
        <begin position="86"/>
        <end position="99"/>
    </location>
</feature>
<dbReference type="PANTHER" id="PTHR12264:SF21">
    <property type="entry name" value="TRANSCRIPTION INITIATION FACTOR TFIID SUBUNIT 12"/>
    <property type="match status" value="1"/>
</dbReference>
<protein>
    <submittedName>
        <fullName evidence="8">Transcription initiation factor TFIID subunit 12</fullName>
    </submittedName>
</protein>
<keyword evidence="4" id="KW-0804">Transcription</keyword>
<dbReference type="PANTHER" id="PTHR12264">
    <property type="entry name" value="TRANSCRIPTION INITIATION FACTOR TFIID SUBUNIT 12"/>
    <property type="match status" value="1"/>
</dbReference>
<evidence type="ECO:0000256" key="2">
    <source>
        <dbReference type="ARBA" id="ARBA00007530"/>
    </source>
</evidence>
<feature type="compositionally biased region" description="Pro residues" evidence="6">
    <location>
        <begin position="343"/>
        <end position="352"/>
    </location>
</feature>